<comment type="catalytic activity">
    <reaction evidence="11">
        <text>1D-myo-inositol 1,2,4,5,6-pentakisphosphate + H2O = 1D-myo-inositol 1,2,5,6-tetrakisphosphate + phosphate</text>
        <dbReference type="Rhea" id="RHEA:77115"/>
        <dbReference type="ChEBI" id="CHEBI:15377"/>
        <dbReference type="ChEBI" id="CHEBI:43474"/>
        <dbReference type="ChEBI" id="CHEBI:57798"/>
        <dbReference type="ChEBI" id="CHEBI:195535"/>
        <dbReference type="EC" id="3.1.3.62"/>
    </reaction>
    <physiologicalReaction direction="left-to-right" evidence="11">
        <dbReference type="Rhea" id="RHEA:77116"/>
    </physiologicalReaction>
</comment>
<evidence type="ECO:0000256" key="8">
    <source>
        <dbReference type="ARBA" id="ARBA00023136"/>
    </source>
</evidence>
<organism evidence="15 16">
    <name type="scientific">Segatella buccae</name>
    <dbReference type="NCBI Taxonomy" id="28126"/>
    <lineage>
        <taxon>Bacteria</taxon>
        <taxon>Pseudomonadati</taxon>
        <taxon>Bacteroidota</taxon>
        <taxon>Bacteroidia</taxon>
        <taxon>Bacteroidales</taxon>
        <taxon>Prevotellaceae</taxon>
        <taxon>Segatella</taxon>
    </lineage>
</organism>
<dbReference type="EC" id="3.1.3.62" evidence="4"/>
<dbReference type="EMBL" id="UGTJ01000001">
    <property type="protein sequence ID" value="SUB80287.1"/>
    <property type="molecule type" value="Genomic_DNA"/>
</dbReference>
<dbReference type="PANTHER" id="PTHR20963:SF8">
    <property type="entry name" value="MULTIPLE INOSITOL POLYPHOSPHATE PHOSPHATASE 1"/>
    <property type="match status" value="1"/>
</dbReference>
<dbReference type="GO" id="GO:0016020">
    <property type="term" value="C:membrane"/>
    <property type="evidence" value="ECO:0007669"/>
    <property type="project" value="UniProtKB-SubCell"/>
</dbReference>
<evidence type="ECO:0000313" key="16">
    <source>
        <dbReference type="Proteomes" id="UP000255283"/>
    </source>
</evidence>
<feature type="chain" id="PRO_5043016447" description="Multiple inositol polyphosphate phosphatase 1" evidence="14">
    <location>
        <begin position="20"/>
        <end position="430"/>
    </location>
</feature>
<evidence type="ECO:0000256" key="3">
    <source>
        <dbReference type="ARBA" id="ARBA00012976"/>
    </source>
</evidence>
<evidence type="ECO:0000256" key="9">
    <source>
        <dbReference type="ARBA" id="ARBA00031642"/>
    </source>
</evidence>
<name>A0AAQ1UJ03_9BACT</name>
<dbReference type="AlphaFoldDB" id="A0AAQ1UJ03"/>
<evidence type="ECO:0000256" key="12">
    <source>
        <dbReference type="ARBA" id="ARBA00043691"/>
    </source>
</evidence>
<protein>
    <recommendedName>
        <fullName evidence="5">Multiple inositol polyphosphate phosphatase 1</fullName>
        <ecNumber evidence="4">3.1.3.62</ecNumber>
        <ecNumber evidence="3">3.1.3.80</ecNumber>
    </recommendedName>
    <alternativeName>
        <fullName evidence="9">2,3-bisphosphoglycerate 3-phosphatase</fullName>
    </alternativeName>
</protein>
<evidence type="ECO:0000256" key="11">
    <source>
        <dbReference type="ARBA" id="ARBA00043671"/>
    </source>
</evidence>
<evidence type="ECO:0000256" key="7">
    <source>
        <dbReference type="ARBA" id="ARBA00022801"/>
    </source>
</evidence>
<dbReference type="Pfam" id="PF00328">
    <property type="entry name" value="His_Phos_2"/>
    <property type="match status" value="1"/>
</dbReference>
<dbReference type="InterPro" id="IPR029033">
    <property type="entry name" value="His_PPase_superfam"/>
</dbReference>
<comment type="similarity">
    <text evidence="2">Belongs to the histidine acid phosphatase family. MINPP1 subfamily.</text>
</comment>
<evidence type="ECO:0000313" key="15">
    <source>
        <dbReference type="EMBL" id="SUB80287.1"/>
    </source>
</evidence>
<keyword evidence="7" id="KW-0378">Hydrolase</keyword>
<proteinExistence type="inferred from homology"/>
<dbReference type="SUPFAM" id="SSF53254">
    <property type="entry name" value="Phosphoglycerate mutase-like"/>
    <property type="match status" value="1"/>
</dbReference>
<dbReference type="RefSeq" id="WP_115153771.1">
    <property type="nucleotide sequence ID" value="NZ_UGTJ01000001.1"/>
</dbReference>
<dbReference type="PANTHER" id="PTHR20963">
    <property type="entry name" value="MULTIPLE INOSITOL POLYPHOSPHATE PHOSPHATASE-RELATED"/>
    <property type="match status" value="1"/>
</dbReference>
<comment type="catalytic activity">
    <reaction evidence="13">
        <text>(2R)-2,3-bisphosphoglycerate + H2O = (2R)-2-phosphoglycerate + phosphate</text>
        <dbReference type="Rhea" id="RHEA:27381"/>
        <dbReference type="ChEBI" id="CHEBI:15377"/>
        <dbReference type="ChEBI" id="CHEBI:43474"/>
        <dbReference type="ChEBI" id="CHEBI:58248"/>
        <dbReference type="ChEBI" id="CHEBI:58289"/>
        <dbReference type="EC" id="3.1.3.80"/>
    </reaction>
    <physiologicalReaction direction="left-to-right" evidence="13">
        <dbReference type="Rhea" id="RHEA:27382"/>
    </physiologicalReaction>
</comment>
<comment type="subcellular location">
    <subcellularLocation>
        <location evidence="1">Membrane</location>
    </subcellularLocation>
</comment>
<dbReference type="GO" id="GO:0034417">
    <property type="term" value="F:bisphosphoglycerate 3-phosphatase activity"/>
    <property type="evidence" value="ECO:0007669"/>
    <property type="project" value="UniProtKB-EC"/>
</dbReference>
<reference evidence="15 16" key="1">
    <citation type="submission" date="2018-06" db="EMBL/GenBank/DDBJ databases">
        <authorList>
            <consortium name="Pathogen Informatics"/>
            <person name="Doyle S."/>
        </authorList>
    </citation>
    <scope>NUCLEOTIDE SEQUENCE [LARGE SCALE GENOMIC DNA]</scope>
    <source>
        <strain evidence="15 16">NCTC13063</strain>
    </source>
</reference>
<dbReference type="Gene3D" id="3.40.50.1240">
    <property type="entry name" value="Phosphoglycerate mutase-like"/>
    <property type="match status" value="1"/>
</dbReference>
<evidence type="ECO:0000256" key="4">
    <source>
        <dbReference type="ARBA" id="ARBA00013040"/>
    </source>
</evidence>
<accession>A0AAQ1UJ03</accession>
<evidence type="ECO:0000256" key="14">
    <source>
        <dbReference type="SAM" id="SignalP"/>
    </source>
</evidence>
<comment type="caution">
    <text evidence="15">The sequence shown here is derived from an EMBL/GenBank/DDBJ whole genome shotgun (WGS) entry which is preliminary data.</text>
</comment>
<sequence length="430" mass="50029">MKKISLFLVAFGLSLAVCAQSAREEIRRNHCLSASNHVAYPGPVQQRLTPAPSGYEPFYLSHYGRHGSRYLIRGSEYLRPIRLLEHADSAGVLTATGRDVLRRIRMMYEESKDRWGELTPLGARQHREIARRMYERFPQVFADTVAVDAKSTVVIRCILSMENALQELVRLNPRLSITHDASEHDMYYMNQTDTALSHHKETPAVKAAYDKWTKEHVNFDHLMKTLFTQRSFVADSKMMTESDFVFRLFRLAGILQDSELRHKITLYDIFTDDELYTGWQQNNIWWYLHYGNTALNGGTQPFSQRNLLRNIIHEADSCLRLRHPGATLRFGHETMVLPLTCLLDINGYGEQIADIDRLEEHGWVNYRIFPMAANLQLVFYRNNKKPGDVLVKVLLNENEVRLPLPSDLAPYYRWSDFRHYYLAKLDGYRP</sequence>
<gene>
    <name evidence="15" type="ORF">NCTC13063_01570</name>
</gene>
<dbReference type="EC" id="3.1.3.80" evidence="3"/>
<evidence type="ECO:0000256" key="13">
    <source>
        <dbReference type="ARBA" id="ARBA00043832"/>
    </source>
</evidence>
<evidence type="ECO:0000256" key="6">
    <source>
        <dbReference type="ARBA" id="ARBA00022729"/>
    </source>
</evidence>
<comment type="catalytic activity">
    <reaction evidence="10">
        <text>1D-myo-inositol 1,2,5,6-tetrakisphosphate + H2O = 1D-myo-inositol 1,2,6-trisphosphate + phosphate</text>
        <dbReference type="Rhea" id="RHEA:77119"/>
        <dbReference type="ChEBI" id="CHEBI:15377"/>
        <dbReference type="ChEBI" id="CHEBI:43474"/>
        <dbReference type="ChEBI" id="CHEBI:195535"/>
        <dbReference type="ChEBI" id="CHEBI:195537"/>
        <dbReference type="EC" id="3.1.3.62"/>
    </reaction>
    <physiologicalReaction direction="left-to-right" evidence="10">
        <dbReference type="Rhea" id="RHEA:77120"/>
    </physiologicalReaction>
</comment>
<comment type="catalytic activity">
    <reaction evidence="12">
        <text>1D-myo-inositol hexakisphosphate + H2O = 1D-myo-inositol 1,2,4,5,6-pentakisphosphate + phosphate</text>
        <dbReference type="Rhea" id="RHEA:16989"/>
        <dbReference type="ChEBI" id="CHEBI:15377"/>
        <dbReference type="ChEBI" id="CHEBI:43474"/>
        <dbReference type="ChEBI" id="CHEBI:57798"/>
        <dbReference type="ChEBI" id="CHEBI:58130"/>
        <dbReference type="EC" id="3.1.3.62"/>
    </reaction>
    <physiologicalReaction direction="left-to-right" evidence="12">
        <dbReference type="Rhea" id="RHEA:16990"/>
    </physiologicalReaction>
</comment>
<evidence type="ECO:0000256" key="1">
    <source>
        <dbReference type="ARBA" id="ARBA00004370"/>
    </source>
</evidence>
<keyword evidence="8" id="KW-0472">Membrane</keyword>
<evidence type="ECO:0000256" key="2">
    <source>
        <dbReference type="ARBA" id="ARBA00008422"/>
    </source>
</evidence>
<dbReference type="InterPro" id="IPR000560">
    <property type="entry name" value="His_Pase_clade-2"/>
</dbReference>
<evidence type="ECO:0000256" key="10">
    <source>
        <dbReference type="ARBA" id="ARBA00043668"/>
    </source>
</evidence>
<feature type="signal peptide" evidence="14">
    <location>
        <begin position="1"/>
        <end position="19"/>
    </location>
</feature>
<keyword evidence="6 14" id="KW-0732">Signal</keyword>
<dbReference type="Proteomes" id="UP000255283">
    <property type="component" value="Unassembled WGS sequence"/>
</dbReference>
<evidence type="ECO:0000256" key="5">
    <source>
        <dbReference type="ARBA" id="ARBA00018097"/>
    </source>
</evidence>